<sequence length="323" mass="33870">MRLAFSISGHRDAASAVAVARLAEDAGFDTVWITEDYCERGAFALAGAIAAVTGRIRVGIGVVNPWTRHPALIAMELAALEEISGGRAILGLGASNSRWMTDQLGIPFDRPIGRLAEAVDVVRAMMTGERVDHRGEHFRVSAGLSFTPPRRTPPIVLGVKGPRALALAAERADGLLLSILSSAPYVSSVRERVGAGVELAAYVGLSVGEDARAARDRLRPMVATYLGVHGDHEITRTAGLDAGLCAAFREGWLSDAPRTDLVDDALLDLFAAAGTAADAAASLGRLAAAGLDVAVVRDDPDTDPGRLMHAAVLATGEDRVRKL</sequence>
<accession>A0ABW2SYV2</accession>
<dbReference type="InterPro" id="IPR011251">
    <property type="entry name" value="Luciferase-like_dom"/>
</dbReference>
<dbReference type="Pfam" id="PF00296">
    <property type="entry name" value="Bac_luciferase"/>
    <property type="match status" value="1"/>
</dbReference>
<keyword evidence="4" id="KW-1185">Reference proteome</keyword>
<dbReference type="PANTHER" id="PTHR43244:SF1">
    <property type="entry name" value="5,10-METHYLENETETRAHYDROMETHANOPTERIN REDUCTASE"/>
    <property type="match status" value="1"/>
</dbReference>
<gene>
    <name evidence="3" type="ORF">ACFQVD_14990</name>
</gene>
<reference evidence="4" key="1">
    <citation type="journal article" date="2019" name="Int. J. Syst. Evol. Microbiol.">
        <title>The Global Catalogue of Microorganisms (GCM) 10K type strain sequencing project: providing services to taxonomists for standard genome sequencing and annotation.</title>
        <authorList>
            <consortium name="The Broad Institute Genomics Platform"/>
            <consortium name="The Broad Institute Genome Sequencing Center for Infectious Disease"/>
            <person name="Wu L."/>
            <person name="Ma J."/>
        </authorList>
    </citation>
    <scope>NUCLEOTIDE SEQUENCE [LARGE SCALE GENOMIC DNA]</scope>
    <source>
        <strain evidence="4">JCM 10083</strain>
    </source>
</reference>
<proteinExistence type="predicted"/>
<dbReference type="EMBL" id="JBHTEE010000001">
    <property type="protein sequence ID" value="MFC7601400.1"/>
    <property type="molecule type" value="Genomic_DNA"/>
</dbReference>
<dbReference type="SUPFAM" id="SSF51679">
    <property type="entry name" value="Bacterial luciferase-like"/>
    <property type="match status" value="1"/>
</dbReference>
<evidence type="ECO:0000256" key="1">
    <source>
        <dbReference type="ARBA" id="ARBA00023002"/>
    </source>
</evidence>
<evidence type="ECO:0000313" key="4">
    <source>
        <dbReference type="Proteomes" id="UP001596514"/>
    </source>
</evidence>
<feature type="domain" description="Luciferase-like" evidence="2">
    <location>
        <begin position="12"/>
        <end position="292"/>
    </location>
</feature>
<dbReference type="Gene3D" id="3.20.20.30">
    <property type="entry name" value="Luciferase-like domain"/>
    <property type="match status" value="1"/>
</dbReference>
<keyword evidence="1" id="KW-0560">Oxidoreductase</keyword>
<dbReference type="PANTHER" id="PTHR43244">
    <property type="match status" value="1"/>
</dbReference>
<dbReference type="InterPro" id="IPR036661">
    <property type="entry name" value="Luciferase-like_sf"/>
</dbReference>
<dbReference type="InterPro" id="IPR050564">
    <property type="entry name" value="F420-G6PD/mer"/>
</dbReference>
<evidence type="ECO:0000313" key="3">
    <source>
        <dbReference type="EMBL" id="MFC7601400.1"/>
    </source>
</evidence>
<organism evidence="3 4">
    <name type="scientific">Streptosporangium amethystogenes subsp. fukuiense</name>
    <dbReference type="NCBI Taxonomy" id="698418"/>
    <lineage>
        <taxon>Bacteria</taxon>
        <taxon>Bacillati</taxon>
        <taxon>Actinomycetota</taxon>
        <taxon>Actinomycetes</taxon>
        <taxon>Streptosporangiales</taxon>
        <taxon>Streptosporangiaceae</taxon>
        <taxon>Streptosporangium</taxon>
    </lineage>
</organism>
<dbReference type="Proteomes" id="UP001596514">
    <property type="component" value="Unassembled WGS sequence"/>
</dbReference>
<comment type="caution">
    <text evidence="3">The sequence shown here is derived from an EMBL/GenBank/DDBJ whole genome shotgun (WGS) entry which is preliminary data.</text>
</comment>
<dbReference type="RefSeq" id="WP_343982682.1">
    <property type="nucleotide sequence ID" value="NZ_BAAAGK010000253.1"/>
</dbReference>
<protein>
    <submittedName>
        <fullName evidence="3">LLM class flavin-dependent oxidoreductase</fullName>
    </submittedName>
</protein>
<dbReference type="CDD" id="cd01097">
    <property type="entry name" value="Tetrahydromethanopterin_reductase"/>
    <property type="match status" value="1"/>
</dbReference>
<evidence type="ECO:0000259" key="2">
    <source>
        <dbReference type="Pfam" id="PF00296"/>
    </source>
</evidence>
<name>A0ABW2SYV2_9ACTN</name>